<keyword evidence="2" id="KW-0175">Coiled coil</keyword>
<feature type="coiled-coil region" evidence="2">
    <location>
        <begin position="58"/>
        <end position="85"/>
    </location>
</feature>
<dbReference type="Pfam" id="PF13333">
    <property type="entry name" value="rve_2"/>
    <property type="match status" value="1"/>
</dbReference>
<dbReference type="PANTHER" id="PTHR46889">
    <property type="entry name" value="TRANSPOSASE INSF FOR INSERTION SEQUENCE IS3B-RELATED"/>
    <property type="match status" value="1"/>
</dbReference>
<evidence type="ECO:0000259" key="3">
    <source>
        <dbReference type="PROSITE" id="PS50994"/>
    </source>
</evidence>
<dbReference type="NCBIfam" id="NF033516">
    <property type="entry name" value="transpos_IS3"/>
    <property type="match status" value="1"/>
</dbReference>
<keyword evidence="5" id="KW-1185">Reference proteome</keyword>
<dbReference type="PANTHER" id="PTHR46889:SF4">
    <property type="entry name" value="TRANSPOSASE INSO FOR INSERTION SEQUENCE ELEMENT IS911B-RELATED"/>
    <property type="match status" value="1"/>
</dbReference>
<dbReference type="InterPro" id="IPR025948">
    <property type="entry name" value="HTH-like_dom"/>
</dbReference>
<dbReference type="Proteomes" id="UP001528850">
    <property type="component" value="Unassembled WGS sequence"/>
</dbReference>
<gene>
    <name evidence="4" type="ORF">P3W24_11610</name>
</gene>
<dbReference type="InterPro" id="IPR001584">
    <property type="entry name" value="Integrase_cat-core"/>
</dbReference>
<dbReference type="InterPro" id="IPR002514">
    <property type="entry name" value="Transposase_8"/>
</dbReference>
<dbReference type="Pfam" id="PF00665">
    <property type="entry name" value="rve"/>
    <property type="match status" value="1"/>
</dbReference>
<dbReference type="PROSITE" id="PS50994">
    <property type="entry name" value="INTEGRASE"/>
    <property type="match status" value="1"/>
</dbReference>
<dbReference type="SUPFAM" id="SSF46689">
    <property type="entry name" value="Homeodomain-like"/>
    <property type="match status" value="1"/>
</dbReference>
<organism evidence="4 5">
    <name type="scientific">Luteibacter sahnii</name>
    <dbReference type="NCBI Taxonomy" id="3021977"/>
    <lineage>
        <taxon>Bacteria</taxon>
        <taxon>Pseudomonadati</taxon>
        <taxon>Pseudomonadota</taxon>
        <taxon>Gammaproteobacteria</taxon>
        <taxon>Lysobacterales</taxon>
        <taxon>Rhodanobacteraceae</taxon>
        <taxon>Luteibacter</taxon>
    </lineage>
</organism>
<dbReference type="InterPro" id="IPR009057">
    <property type="entry name" value="Homeodomain-like_sf"/>
</dbReference>
<dbReference type="InterPro" id="IPR048020">
    <property type="entry name" value="Transpos_IS3"/>
</dbReference>
<sequence>MSTQRFTPEFKEEAVRQVIDRKYSVAEVSARLGVSAHSLYKWVKAVAPDKTEKQASELLEAKSELLRLRAQLRRVEEERDILKKGRTVLCQGTRVKYRFINDHRHEFRIATMCRVLRVTRGGYYQWVHKPMSDRDIEDRRLLEVIKDSYVASEGVYGARRVFCDLREAGEICGKHRVAKIMRNHRIKAIRGYKKPRHIVGRPSIVAPNRLQRQFTVDRPDQAWVTDITYLRTWQGWLYLAVVIDLHSRKVVGWSMKPSLGRELALDALLMALMRRQPTQPVIVHSDQGSQYGSDDWQRFCHAHRLKPSMSRRGNCWDNAVAESFFSSLKKERIRKRVYKTRDLARSDVFDYIEVFYNRTRRHSHLGGVSPEAFERASV</sequence>
<evidence type="ECO:0000256" key="1">
    <source>
        <dbReference type="ARBA" id="ARBA00009964"/>
    </source>
</evidence>
<dbReference type="InterPro" id="IPR036397">
    <property type="entry name" value="RNaseH_sf"/>
</dbReference>
<dbReference type="InterPro" id="IPR012337">
    <property type="entry name" value="RNaseH-like_sf"/>
</dbReference>
<dbReference type="SUPFAM" id="SSF53098">
    <property type="entry name" value="Ribonuclease H-like"/>
    <property type="match status" value="1"/>
</dbReference>
<dbReference type="Gene3D" id="1.10.10.60">
    <property type="entry name" value="Homeodomain-like"/>
    <property type="match status" value="1"/>
</dbReference>
<comment type="caution">
    <text evidence="4">The sequence shown here is derived from an EMBL/GenBank/DDBJ whole genome shotgun (WGS) entry which is preliminary data.</text>
</comment>
<dbReference type="InterPro" id="IPR050900">
    <property type="entry name" value="Transposase_IS3/IS150/IS904"/>
</dbReference>
<name>A0ABT6BBW1_9GAMM</name>
<protein>
    <submittedName>
        <fullName evidence="4">IS3 family transposase</fullName>
    </submittedName>
</protein>
<evidence type="ECO:0000313" key="4">
    <source>
        <dbReference type="EMBL" id="MDF4025611.1"/>
    </source>
</evidence>
<dbReference type="Gene3D" id="3.30.420.10">
    <property type="entry name" value="Ribonuclease H-like superfamily/Ribonuclease H"/>
    <property type="match status" value="1"/>
</dbReference>
<proteinExistence type="inferred from homology"/>
<evidence type="ECO:0000313" key="5">
    <source>
        <dbReference type="Proteomes" id="UP001528850"/>
    </source>
</evidence>
<dbReference type="Pfam" id="PF01527">
    <property type="entry name" value="HTH_Tnp_1"/>
    <property type="match status" value="1"/>
</dbReference>
<reference evidence="4 5" key="1">
    <citation type="journal article" date="2024" name="Curr. Microbiol.">
        <title>Luteibacter sahnii sp. nov., A Novel Yellow-Colored Xanthomonadin Pigment Producing Probiotic Bacterium from Healthy Rice Seed Microbiome.</title>
        <authorList>
            <person name="Jaiswal G."/>
            <person name="Rana R."/>
            <person name="Nayak P.K."/>
            <person name="Chouhan R."/>
            <person name="Gandhi S.G."/>
            <person name="Patel H.K."/>
            <person name="Patil P.B."/>
        </authorList>
    </citation>
    <scope>NUCLEOTIDE SEQUENCE [LARGE SCALE GENOMIC DNA]</scope>
    <source>
        <strain evidence="4 5">PPL201</strain>
    </source>
</reference>
<dbReference type="EMBL" id="JARJJS010000002">
    <property type="protein sequence ID" value="MDF4025611.1"/>
    <property type="molecule type" value="Genomic_DNA"/>
</dbReference>
<accession>A0ABT6BBW1</accession>
<evidence type="ECO:0000256" key="2">
    <source>
        <dbReference type="SAM" id="Coils"/>
    </source>
</evidence>
<dbReference type="Pfam" id="PF13276">
    <property type="entry name" value="HTH_21"/>
    <property type="match status" value="1"/>
</dbReference>
<comment type="similarity">
    <text evidence="1">Belongs to the transposase 8 family.</text>
</comment>
<feature type="domain" description="Integrase catalytic" evidence="3">
    <location>
        <begin position="215"/>
        <end position="378"/>
    </location>
</feature>